<gene>
    <name evidence="2" type="ORF">SteCoe_25164</name>
</gene>
<keyword evidence="1" id="KW-0732">Signal</keyword>
<evidence type="ECO:0000313" key="3">
    <source>
        <dbReference type="Proteomes" id="UP000187209"/>
    </source>
</evidence>
<feature type="signal peptide" evidence="1">
    <location>
        <begin position="1"/>
        <end position="19"/>
    </location>
</feature>
<dbReference type="AlphaFoldDB" id="A0A1R2BFT5"/>
<proteinExistence type="predicted"/>
<evidence type="ECO:0000256" key="1">
    <source>
        <dbReference type="SAM" id="SignalP"/>
    </source>
</evidence>
<feature type="chain" id="PRO_5012209956" description="PA14 domain-containing protein" evidence="1">
    <location>
        <begin position="20"/>
        <end position="160"/>
    </location>
</feature>
<dbReference type="Proteomes" id="UP000187209">
    <property type="component" value="Unassembled WGS sequence"/>
</dbReference>
<sequence>MSFFIQVCILAIAKGLSSSCPTGLNFDLTFYVTSSTNDYLACNSKLEAKAVLSDTKITGLTSIWDTSTTNNVYHCLLTKYFYVPGILISASVDVFTDDTTTMFINDVKVSEITQQICFFQSIANISSYMHQGQNKLYIDAYNNGGNGYFGYKLTIKSKLI</sequence>
<dbReference type="Gene3D" id="2.60.120.260">
    <property type="entry name" value="Galactose-binding domain-like"/>
    <property type="match status" value="1"/>
</dbReference>
<reference evidence="2 3" key="1">
    <citation type="submission" date="2016-11" db="EMBL/GenBank/DDBJ databases">
        <title>The macronuclear genome of Stentor coeruleus: a giant cell with tiny introns.</title>
        <authorList>
            <person name="Slabodnick M."/>
            <person name="Ruby J.G."/>
            <person name="Reiff S.B."/>
            <person name="Swart E.C."/>
            <person name="Gosai S."/>
            <person name="Prabakaran S."/>
            <person name="Witkowska E."/>
            <person name="Larue G.E."/>
            <person name="Fisher S."/>
            <person name="Freeman R.M."/>
            <person name="Gunawardena J."/>
            <person name="Chu W."/>
            <person name="Stover N.A."/>
            <person name="Gregory B.D."/>
            <person name="Nowacki M."/>
            <person name="Derisi J."/>
            <person name="Roy S.W."/>
            <person name="Marshall W.F."/>
            <person name="Sood P."/>
        </authorList>
    </citation>
    <scope>NUCLEOTIDE SEQUENCE [LARGE SCALE GENOMIC DNA]</scope>
    <source>
        <strain evidence="2">WM001</strain>
    </source>
</reference>
<evidence type="ECO:0000313" key="2">
    <source>
        <dbReference type="EMBL" id="OMJ75642.1"/>
    </source>
</evidence>
<protein>
    <recommendedName>
        <fullName evidence="4">PA14 domain-containing protein</fullName>
    </recommendedName>
</protein>
<organism evidence="2 3">
    <name type="scientific">Stentor coeruleus</name>
    <dbReference type="NCBI Taxonomy" id="5963"/>
    <lineage>
        <taxon>Eukaryota</taxon>
        <taxon>Sar</taxon>
        <taxon>Alveolata</taxon>
        <taxon>Ciliophora</taxon>
        <taxon>Postciliodesmatophora</taxon>
        <taxon>Heterotrichea</taxon>
        <taxon>Heterotrichida</taxon>
        <taxon>Stentoridae</taxon>
        <taxon>Stentor</taxon>
    </lineage>
</organism>
<dbReference type="EMBL" id="MPUH01000678">
    <property type="protein sequence ID" value="OMJ75642.1"/>
    <property type="molecule type" value="Genomic_DNA"/>
</dbReference>
<evidence type="ECO:0008006" key="4">
    <source>
        <dbReference type="Google" id="ProtNLM"/>
    </source>
</evidence>
<comment type="caution">
    <text evidence="2">The sequence shown here is derived from an EMBL/GenBank/DDBJ whole genome shotgun (WGS) entry which is preliminary data.</text>
</comment>
<name>A0A1R2BFT5_9CILI</name>
<keyword evidence="3" id="KW-1185">Reference proteome</keyword>
<accession>A0A1R2BFT5</accession>